<dbReference type="PANTHER" id="PTHR21301">
    <property type="entry name" value="REVERSE TRANSCRIPTASE"/>
    <property type="match status" value="1"/>
</dbReference>
<reference evidence="4" key="1">
    <citation type="submission" date="2020-04" db="EMBL/GenBank/DDBJ databases">
        <authorList>
            <person name="Alioto T."/>
            <person name="Alioto T."/>
            <person name="Gomez Garrido J."/>
        </authorList>
    </citation>
    <scope>NUCLEOTIDE SEQUENCE</scope>
    <source>
        <strain evidence="4">A484AB</strain>
    </source>
</reference>
<feature type="non-terminal residue" evidence="4">
    <location>
        <position position="1"/>
    </location>
</feature>
<dbReference type="AlphaFoldDB" id="A0A7D9JXT1"/>
<gene>
    <name evidence="4" type="ORF">PACLA_8A006584</name>
</gene>
<feature type="domain" description="Helix-turn-helix" evidence="3">
    <location>
        <begin position="28"/>
        <end position="86"/>
    </location>
</feature>
<sequence length="443" mass="48675">ALSRVEAISNDNHLETKVYAKSTNTGLLLHYQSHVDRRYKRSLITTMLNRAFRLLSLWEHFVEECERLKNVFVHLKYPLGLVDSVISGFVDKHDMPVSSTVIIMVMIIINMIRDNQIYMISLDWTRDKVLDSEDKVPDAEDKVPDAEYKVPGGEDKVSRGEDKVPGRDDKVPRVDKVPGDEENVPGGEEKVPSRTMLLAGRTRFLAVRRRFMANKVPGALRTRFLTNNVPGGEDKVPGGEDNNPGGENKVPGGEYKVPGGENKVPGVEDKVPGGEDKVPGDEENVPGGENKVPGGEYKVPGGENKVPGVEDKVAGVVRTRFLACSWRATILALTTRFLAVGTRFLLPGGGYKVPGGGTRILADNFAGGEDKVPGAVRTRYLALRARLLAFTIILTILIYMQMESNAAALRAATFQNPRFTRSSNTNTTSPKSTTTSLVFFLPL</sequence>
<dbReference type="Gene3D" id="2.150.10.10">
    <property type="entry name" value="Serralysin-like metalloprotease, C-terminal"/>
    <property type="match status" value="1"/>
</dbReference>
<dbReference type="PANTHER" id="PTHR21301:SF10">
    <property type="entry name" value="REVERSE TRANSCRIPTASE DOMAIN-CONTAINING PROTEIN"/>
    <property type="match status" value="1"/>
</dbReference>
<evidence type="ECO:0000256" key="2">
    <source>
        <dbReference type="SAM" id="Phobius"/>
    </source>
</evidence>
<evidence type="ECO:0000256" key="1">
    <source>
        <dbReference type="SAM" id="MobiDB-lite"/>
    </source>
</evidence>
<feature type="compositionally biased region" description="Basic and acidic residues" evidence="1">
    <location>
        <begin position="266"/>
        <end position="280"/>
    </location>
</feature>
<evidence type="ECO:0000313" key="4">
    <source>
        <dbReference type="EMBL" id="CAB4038269.1"/>
    </source>
</evidence>
<keyword evidence="2" id="KW-0812">Transmembrane</keyword>
<protein>
    <recommendedName>
        <fullName evidence="3">Helix-turn-helix domain-containing protein</fullName>
    </recommendedName>
</protein>
<keyword evidence="5" id="KW-1185">Reference proteome</keyword>
<accession>A0A7D9JXT1</accession>
<dbReference type="OrthoDB" id="5980281at2759"/>
<evidence type="ECO:0000313" key="5">
    <source>
        <dbReference type="Proteomes" id="UP001152795"/>
    </source>
</evidence>
<feature type="region of interest" description="Disordered" evidence="1">
    <location>
        <begin position="133"/>
        <end position="190"/>
    </location>
</feature>
<feature type="non-terminal residue" evidence="4">
    <location>
        <position position="443"/>
    </location>
</feature>
<comment type="caution">
    <text evidence="4">The sequence shown here is derived from an EMBL/GenBank/DDBJ whole genome shotgun (WGS) entry which is preliminary data.</text>
</comment>
<keyword evidence="2" id="KW-0472">Membrane</keyword>
<dbReference type="EMBL" id="CACRXK020024007">
    <property type="protein sequence ID" value="CAB4038269.1"/>
    <property type="molecule type" value="Genomic_DNA"/>
</dbReference>
<name>A0A7D9JXT1_PARCT</name>
<organism evidence="4 5">
    <name type="scientific">Paramuricea clavata</name>
    <name type="common">Red gorgonian</name>
    <name type="synonym">Violescent sea-whip</name>
    <dbReference type="NCBI Taxonomy" id="317549"/>
    <lineage>
        <taxon>Eukaryota</taxon>
        <taxon>Metazoa</taxon>
        <taxon>Cnidaria</taxon>
        <taxon>Anthozoa</taxon>
        <taxon>Octocorallia</taxon>
        <taxon>Malacalcyonacea</taxon>
        <taxon>Plexauridae</taxon>
        <taxon>Paramuricea</taxon>
    </lineage>
</organism>
<evidence type="ECO:0000259" key="3">
    <source>
        <dbReference type="Pfam" id="PF26215"/>
    </source>
</evidence>
<feature type="compositionally biased region" description="Basic and acidic residues" evidence="1">
    <location>
        <begin position="133"/>
        <end position="179"/>
    </location>
</feature>
<feature type="transmembrane region" description="Helical" evidence="2">
    <location>
        <begin position="381"/>
        <end position="400"/>
    </location>
</feature>
<keyword evidence="2" id="KW-1133">Transmembrane helix</keyword>
<dbReference type="InterPro" id="IPR058912">
    <property type="entry name" value="HTH_animal"/>
</dbReference>
<dbReference type="InterPro" id="IPR011049">
    <property type="entry name" value="Serralysin-like_metalloprot_C"/>
</dbReference>
<feature type="compositionally biased region" description="Low complexity" evidence="1">
    <location>
        <begin position="239"/>
        <end position="248"/>
    </location>
</feature>
<dbReference type="Pfam" id="PF26215">
    <property type="entry name" value="HTH_animal"/>
    <property type="match status" value="1"/>
</dbReference>
<feature type="region of interest" description="Disordered" evidence="1">
    <location>
        <begin position="224"/>
        <end position="303"/>
    </location>
</feature>
<proteinExistence type="predicted"/>
<dbReference type="Proteomes" id="UP001152795">
    <property type="component" value="Unassembled WGS sequence"/>
</dbReference>